<organism evidence="3 4">
    <name type="scientific">Micromonospora acroterricola</name>
    <dbReference type="NCBI Taxonomy" id="2202421"/>
    <lineage>
        <taxon>Bacteria</taxon>
        <taxon>Bacillati</taxon>
        <taxon>Actinomycetota</taxon>
        <taxon>Actinomycetes</taxon>
        <taxon>Micromonosporales</taxon>
        <taxon>Micromonosporaceae</taxon>
        <taxon>Micromonospora</taxon>
    </lineage>
</organism>
<comment type="caution">
    <text evidence="3">The sequence shown here is derived from an EMBL/GenBank/DDBJ whole genome shotgun (WGS) entry which is preliminary data.</text>
</comment>
<sequence length="97" mass="9401">MADPKTETGKSNAWAWPVGILLGLAIGIPSFGSTGGVAFGVAIGIAFAIAFGAIKKPAEKNAVSDPDGGAGTTDSGPTRTEPEDAATGDAAGGSRQG</sequence>
<accession>A0A317D0S7</accession>
<dbReference type="RefSeq" id="WP_109818792.1">
    <property type="nucleotide sequence ID" value="NZ_QGKR01000224.1"/>
</dbReference>
<keyword evidence="2" id="KW-0472">Membrane</keyword>
<reference evidence="3 4" key="1">
    <citation type="submission" date="2018-05" db="EMBL/GenBank/DDBJ databases">
        <title>Micromonospora atacamensis sp. nov., a novel actinobacteria isolated from high altitude Atacama Desert soil.</title>
        <authorList>
            <person name="Carro L."/>
            <person name="Golinska P."/>
            <person name="Klenk H.-P."/>
            <person name="Goodfellow M."/>
        </authorList>
    </citation>
    <scope>NUCLEOTIDE SEQUENCE [LARGE SCALE GENOMIC DNA]</scope>
    <source>
        <strain evidence="3 4">5R2A7</strain>
    </source>
</reference>
<dbReference type="Proteomes" id="UP000245410">
    <property type="component" value="Unassembled WGS sequence"/>
</dbReference>
<feature type="region of interest" description="Disordered" evidence="1">
    <location>
        <begin position="59"/>
        <end position="97"/>
    </location>
</feature>
<keyword evidence="4" id="KW-1185">Reference proteome</keyword>
<evidence type="ECO:0000313" key="3">
    <source>
        <dbReference type="EMBL" id="PWR07416.1"/>
    </source>
</evidence>
<keyword evidence="2" id="KW-0812">Transmembrane</keyword>
<name>A0A317D0S7_9ACTN</name>
<evidence type="ECO:0000313" key="4">
    <source>
        <dbReference type="Proteomes" id="UP000245410"/>
    </source>
</evidence>
<evidence type="ECO:0000256" key="2">
    <source>
        <dbReference type="SAM" id="Phobius"/>
    </source>
</evidence>
<proteinExistence type="predicted"/>
<evidence type="ECO:0008006" key="5">
    <source>
        <dbReference type="Google" id="ProtNLM"/>
    </source>
</evidence>
<evidence type="ECO:0000256" key="1">
    <source>
        <dbReference type="SAM" id="MobiDB-lite"/>
    </source>
</evidence>
<feature type="transmembrane region" description="Helical" evidence="2">
    <location>
        <begin position="12"/>
        <end position="31"/>
    </location>
</feature>
<feature type="transmembrane region" description="Helical" evidence="2">
    <location>
        <begin position="37"/>
        <end position="54"/>
    </location>
</feature>
<gene>
    <name evidence="3" type="ORF">DKT68_19195</name>
</gene>
<dbReference type="OrthoDB" id="3405933at2"/>
<dbReference type="AlphaFoldDB" id="A0A317D0S7"/>
<keyword evidence="2" id="KW-1133">Transmembrane helix</keyword>
<dbReference type="EMBL" id="QGKR01000224">
    <property type="protein sequence ID" value="PWR07416.1"/>
    <property type="molecule type" value="Genomic_DNA"/>
</dbReference>
<protein>
    <recommendedName>
        <fullName evidence="5">Glycine zipper family protein</fullName>
    </recommendedName>
</protein>